<keyword evidence="4" id="KW-1185">Reference proteome</keyword>
<dbReference type="EMBL" id="CAUWAG010000003">
    <property type="protein sequence ID" value="CAJ2500033.1"/>
    <property type="molecule type" value="Genomic_DNA"/>
</dbReference>
<gene>
    <name evidence="3" type="ORF">KHLLAP_LOCUS501</name>
</gene>
<dbReference type="Proteomes" id="UP001295740">
    <property type="component" value="Unassembled WGS sequence"/>
</dbReference>
<evidence type="ECO:0000313" key="4">
    <source>
        <dbReference type="Proteomes" id="UP001295740"/>
    </source>
</evidence>
<feature type="compositionally biased region" description="Basic and acidic residues" evidence="1">
    <location>
        <begin position="34"/>
        <end position="44"/>
    </location>
</feature>
<keyword evidence="2" id="KW-0472">Membrane</keyword>
<dbReference type="AlphaFoldDB" id="A0AAI8V363"/>
<accession>A0AAI8V363</accession>
<feature type="region of interest" description="Disordered" evidence="1">
    <location>
        <begin position="34"/>
        <end position="59"/>
    </location>
</feature>
<keyword evidence="2" id="KW-0812">Transmembrane</keyword>
<evidence type="ECO:0000313" key="3">
    <source>
        <dbReference type="EMBL" id="CAJ2500033.1"/>
    </source>
</evidence>
<proteinExistence type="predicted"/>
<protein>
    <submittedName>
        <fullName evidence="3">Uu.00g028860.m01.CDS01</fullName>
    </submittedName>
</protein>
<evidence type="ECO:0000256" key="2">
    <source>
        <dbReference type="SAM" id="Phobius"/>
    </source>
</evidence>
<comment type="caution">
    <text evidence="3">The sequence shown here is derived from an EMBL/GenBank/DDBJ whole genome shotgun (WGS) entry which is preliminary data.</text>
</comment>
<keyword evidence="2" id="KW-1133">Transmembrane helix</keyword>
<name>A0AAI8V363_9PEZI</name>
<organism evidence="3 4">
    <name type="scientific">Anthostomella pinea</name>
    <dbReference type="NCBI Taxonomy" id="933095"/>
    <lineage>
        <taxon>Eukaryota</taxon>
        <taxon>Fungi</taxon>
        <taxon>Dikarya</taxon>
        <taxon>Ascomycota</taxon>
        <taxon>Pezizomycotina</taxon>
        <taxon>Sordariomycetes</taxon>
        <taxon>Xylariomycetidae</taxon>
        <taxon>Xylariales</taxon>
        <taxon>Xylariaceae</taxon>
        <taxon>Anthostomella</taxon>
    </lineage>
</organism>
<reference evidence="3" key="1">
    <citation type="submission" date="2023-10" db="EMBL/GenBank/DDBJ databases">
        <authorList>
            <person name="Hackl T."/>
        </authorList>
    </citation>
    <scope>NUCLEOTIDE SEQUENCE</scope>
</reference>
<feature type="transmembrane region" description="Helical" evidence="2">
    <location>
        <begin position="60"/>
        <end position="87"/>
    </location>
</feature>
<sequence>MAHALLPISPASSTAAPSPLAARRIKLYHHIRRQTDRPATRYRETGLSSRRRRRRDQQGGGSVVTSWWLEIACVAVALGALISMFVLSAVYNGSRVPEWLHGVNLTSVIAVLSVIPKISLPVPPRPGCWV</sequence>
<evidence type="ECO:0000256" key="1">
    <source>
        <dbReference type="SAM" id="MobiDB-lite"/>
    </source>
</evidence>